<sequence length="974" mass="105621">MGADQASAYARLVGAQPPVAPTRVTLFRFGGVVYESRGTLSVHIPLSPTFYLPLHVDVVPLDVPLLLGLATLDRYGLYVNNVTNRLVSDGRGFAAPLQRKGGHIYLVWGADVHYSVAELDRIHRHFSHPHPDPLVAVLRQAGNPHATAETRAQLHALTKTCQVCQRLVQAPSRFCVALLHDDIVFNRLILIDIMYLDGKPVLHVIDKVTLFSAAAFLSGETVEAVWWTYARIWAHAYAGHPERMRTDQGPHFVAAGWQALAHAAGIHQRELGVESHNSLVAGERYHAVLRHIYRRVKADHPDLPLDVALTLAVSAMNKTIGPHGLVPTLLVFGLIPRVPVSPLRLPTQQDRMRAAETACKEMRAQVARTRVQAALRLRVPAAADADLPVGTSVLVYREPPTNRWIGPHPIVARRDEMAWVEVDARLRPFNVDKLRRYYPPEGASTPQRAEQGREAAVQGTEASGGVSGGAAQHGGASEAAAGGTPAPPTGVTPAAAAGNAAVDVPPPATAAAAAGAPGEEDLGALLDAVIAGERFVAAVDAACHAAVQLPVGGLPADVHLTANVRPGDAQISTARCQAAAREEVDGLLAGGAVRPVIRSAVPKGANVIRGRFVFTLKGVGTADEIPKARSVAQGNNDKAKAFVVHNLATLRQRSTRVLVSTSAVQRFRLFAHDVNQAYLQIQDLLARTLYLEPRKEDRNLFSIADDEMLLLVRPLYRVCDAGYYWHATLQKHVREDLHMTPLSSDPALYMRKGVGGLVGLLGTFVDDCFLGGNAAFQAATESTLRVFEAKPRQMDNMEFVGVRVTSTLATPRNFTLDQTQYATTLESLPLDAPYEHFTSEQAAVARLEHTRPDLCCAINKAAQVNEASYQPRHVQALNATLKAARARQGLGLRYPPLDTTSLRLRAYADASFATNDDHSSQLGYIIMLADASGRVHVLSFSSRKSKRVVWSVMVGEVYAFTAAFDEAYMLRYDL</sequence>
<dbReference type="SUPFAM" id="SSF53098">
    <property type="entry name" value="Ribonuclease H-like"/>
    <property type="match status" value="1"/>
</dbReference>
<feature type="domain" description="Integrase catalytic" evidence="2">
    <location>
        <begin position="167"/>
        <end position="344"/>
    </location>
</feature>
<evidence type="ECO:0000313" key="4">
    <source>
        <dbReference type="Proteomes" id="UP000218209"/>
    </source>
</evidence>
<organism evidence="3 4">
    <name type="scientific">Porphyra umbilicalis</name>
    <name type="common">Purple laver</name>
    <name type="synonym">Red alga</name>
    <dbReference type="NCBI Taxonomy" id="2786"/>
    <lineage>
        <taxon>Eukaryota</taxon>
        <taxon>Rhodophyta</taxon>
        <taxon>Bangiophyceae</taxon>
        <taxon>Bangiales</taxon>
        <taxon>Bangiaceae</taxon>
        <taxon>Porphyra</taxon>
    </lineage>
</organism>
<proteinExistence type="predicted"/>
<dbReference type="GO" id="GO:0015074">
    <property type="term" value="P:DNA integration"/>
    <property type="evidence" value="ECO:0007669"/>
    <property type="project" value="InterPro"/>
</dbReference>
<dbReference type="PANTHER" id="PTHR37984">
    <property type="entry name" value="PROTEIN CBG26694"/>
    <property type="match status" value="1"/>
</dbReference>
<dbReference type="OrthoDB" id="5664at2759"/>
<evidence type="ECO:0000313" key="3">
    <source>
        <dbReference type="EMBL" id="OSX79167.1"/>
    </source>
</evidence>
<dbReference type="EMBL" id="KV918796">
    <property type="protein sequence ID" value="OSX79167.1"/>
    <property type="molecule type" value="Genomic_DNA"/>
</dbReference>
<evidence type="ECO:0000256" key="1">
    <source>
        <dbReference type="SAM" id="MobiDB-lite"/>
    </source>
</evidence>
<keyword evidence="4" id="KW-1185">Reference proteome</keyword>
<evidence type="ECO:0000259" key="2">
    <source>
        <dbReference type="PROSITE" id="PS50994"/>
    </source>
</evidence>
<dbReference type="GO" id="GO:0003676">
    <property type="term" value="F:nucleic acid binding"/>
    <property type="evidence" value="ECO:0007669"/>
    <property type="project" value="InterPro"/>
</dbReference>
<dbReference type="Gene3D" id="3.30.420.10">
    <property type="entry name" value="Ribonuclease H-like superfamily/Ribonuclease H"/>
    <property type="match status" value="1"/>
</dbReference>
<dbReference type="InterPro" id="IPR036397">
    <property type="entry name" value="RNaseH_sf"/>
</dbReference>
<dbReference type="PANTHER" id="PTHR37984:SF5">
    <property type="entry name" value="PROTEIN NYNRIN-LIKE"/>
    <property type="match status" value="1"/>
</dbReference>
<name>A0A1X6PE78_PORUM</name>
<dbReference type="Proteomes" id="UP000218209">
    <property type="component" value="Unassembled WGS sequence"/>
</dbReference>
<dbReference type="InterPro" id="IPR013103">
    <property type="entry name" value="RVT_2"/>
</dbReference>
<dbReference type="InterPro" id="IPR012337">
    <property type="entry name" value="RNaseH-like_sf"/>
</dbReference>
<reference evidence="3 4" key="1">
    <citation type="submission" date="2017-03" db="EMBL/GenBank/DDBJ databases">
        <title>WGS assembly of Porphyra umbilicalis.</title>
        <authorList>
            <person name="Brawley S.H."/>
            <person name="Blouin N.A."/>
            <person name="Ficko-Blean E."/>
            <person name="Wheeler G.L."/>
            <person name="Lohr M."/>
            <person name="Goodson H.V."/>
            <person name="Jenkins J.W."/>
            <person name="Blaby-Haas C.E."/>
            <person name="Helliwell K.E."/>
            <person name="Chan C."/>
            <person name="Marriage T."/>
            <person name="Bhattacharya D."/>
            <person name="Klein A.S."/>
            <person name="Badis Y."/>
            <person name="Brodie J."/>
            <person name="Cao Y."/>
            <person name="Collen J."/>
            <person name="Dittami S.M."/>
            <person name="Gachon C.M."/>
            <person name="Green B.R."/>
            <person name="Karpowicz S."/>
            <person name="Kim J.W."/>
            <person name="Kudahl U."/>
            <person name="Lin S."/>
            <person name="Michel G."/>
            <person name="Mittag M."/>
            <person name="Olson B.J."/>
            <person name="Pangilinan J."/>
            <person name="Peng Y."/>
            <person name="Qiu H."/>
            <person name="Shu S."/>
            <person name="Singer J.T."/>
            <person name="Smith A.G."/>
            <person name="Sprecher B.N."/>
            <person name="Wagner V."/>
            <person name="Wang W."/>
            <person name="Wang Z.-Y."/>
            <person name="Yan J."/>
            <person name="Yarish C."/>
            <person name="Zoeuner-Riek S."/>
            <person name="Zhuang Y."/>
            <person name="Zou Y."/>
            <person name="Lindquist E.A."/>
            <person name="Grimwood J."/>
            <person name="Barry K."/>
            <person name="Rokhsar D.S."/>
            <person name="Schmutz J."/>
            <person name="Stiller J.W."/>
            <person name="Grossman A.R."/>
            <person name="Prochnik S.E."/>
        </authorList>
    </citation>
    <scope>NUCLEOTIDE SEQUENCE [LARGE SCALE GENOMIC DNA]</scope>
    <source>
        <strain evidence="3">4086291</strain>
    </source>
</reference>
<protein>
    <recommendedName>
        <fullName evidence="2">Integrase catalytic domain-containing protein</fullName>
    </recommendedName>
</protein>
<accession>A0A1X6PE78</accession>
<feature type="region of interest" description="Disordered" evidence="1">
    <location>
        <begin position="436"/>
        <end position="494"/>
    </location>
</feature>
<dbReference type="AlphaFoldDB" id="A0A1X6PE78"/>
<dbReference type="InterPro" id="IPR001584">
    <property type="entry name" value="Integrase_cat-core"/>
</dbReference>
<dbReference type="Pfam" id="PF07727">
    <property type="entry name" value="RVT_2"/>
    <property type="match status" value="1"/>
</dbReference>
<dbReference type="InterPro" id="IPR050951">
    <property type="entry name" value="Retrovirus_Pol_polyprotein"/>
</dbReference>
<feature type="compositionally biased region" description="Low complexity" evidence="1">
    <location>
        <begin position="473"/>
        <end position="484"/>
    </location>
</feature>
<dbReference type="PROSITE" id="PS50994">
    <property type="entry name" value="INTEGRASE"/>
    <property type="match status" value="1"/>
</dbReference>
<gene>
    <name evidence="3" type="ORF">BU14_0085s0018</name>
</gene>